<reference evidence="7" key="1">
    <citation type="journal article" date="2019" name="Int. J. Syst. Evol. Microbiol.">
        <title>The Global Catalogue of Microorganisms (GCM) 10K type strain sequencing project: providing services to taxonomists for standard genome sequencing and annotation.</title>
        <authorList>
            <consortium name="The Broad Institute Genomics Platform"/>
            <consortium name="The Broad Institute Genome Sequencing Center for Infectious Disease"/>
            <person name="Wu L."/>
            <person name="Ma J."/>
        </authorList>
    </citation>
    <scope>NUCLEOTIDE SEQUENCE [LARGE SCALE GENOMIC DNA]</scope>
    <source>
        <strain evidence="7">KCTC 52640</strain>
    </source>
</reference>
<feature type="transmembrane region" description="Helical" evidence="5">
    <location>
        <begin position="46"/>
        <end position="65"/>
    </location>
</feature>
<proteinExistence type="predicted"/>
<dbReference type="Gene3D" id="1.20.120.550">
    <property type="entry name" value="Membrane associated eicosanoid/glutathione metabolism-like domain"/>
    <property type="match status" value="1"/>
</dbReference>
<dbReference type="RefSeq" id="WP_380688593.1">
    <property type="nucleotide sequence ID" value="NZ_JBHRSS010000003.1"/>
</dbReference>
<gene>
    <name evidence="6" type="ORF">ACFOSU_08920</name>
</gene>
<dbReference type="PANTHER" id="PTHR31004:SF1">
    <property type="entry name" value="TRANSMEMBRANE PROTEIN 79"/>
    <property type="match status" value="1"/>
</dbReference>
<evidence type="ECO:0000256" key="4">
    <source>
        <dbReference type="ARBA" id="ARBA00023136"/>
    </source>
</evidence>
<comment type="subcellular location">
    <subcellularLocation>
        <location evidence="1">Membrane</location>
    </subcellularLocation>
</comment>
<dbReference type="SUPFAM" id="SSF161084">
    <property type="entry name" value="MAPEG domain-like"/>
    <property type="match status" value="1"/>
</dbReference>
<evidence type="ECO:0000313" key="6">
    <source>
        <dbReference type="EMBL" id="MFC3104012.1"/>
    </source>
</evidence>
<keyword evidence="3 5" id="KW-1133">Transmembrane helix</keyword>
<dbReference type="EMBL" id="JBHRSS010000003">
    <property type="protein sequence ID" value="MFC3104012.1"/>
    <property type="molecule type" value="Genomic_DNA"/>
</dbReference>
<evidence type="ECO:0000256" key="1">
    <source>
        <dbReference type="ARBA" id="ARBA00004370"/>
    </source>
</evidence>
<feature type="transmembrane region" description="Helical" evidence="5">
    <location>
        <begin position="152"/>
        <end position="174"/>
    </location>
</feature>
<sequence length="175" mass="18532">MALTDKQTGVLKGMLVGAACALAIVIVGAWLNPFSFQSEMGSAERLGIAIKASVLPAIFLAASVGRLAKHRFFTPEDIDGGGLTRGTERAMLLQSLLQNTLEQFALAVVAYCAWAVVMPATWLSVVPLAAVAFAVGRVMFFSGYEHGAPSRAIGFTLSFYPSVLMLACVVLAMFI</sequence>
<keyword evidence="2 5" id="KW-0812">Transmembrane</keyword>
<accession>A0ABV7EQR8</accession>
<dbReference type="Proteomes" id="UP001595462">
    <property type="component" value="Unassembled WGS sequence"/>
</dbReference>
<dbReference type="PANTHER" id="PTHR31004">
    <property type="entry name" value="TRANSMEMBRANE PROTEIN 79"/>
    <property type="match status" value="1"/>
</dbReference>
<keyword evidence="7" id="KW-1185">Reference proteome</keyword>
<evidence type="ECO:0000256" key="5">
    <source>
        <dbReference type="SAM" id="Phobius"/>
    </source>
</evidence>
<name>A0ABV7EQR8_9GAMM</name>
<evidence type="ECO:0000256" key="2">
    <source>
        <dbReference type="ARBA" id="ARBA00022692"/>
    </source>
</evidence>
<dbReference type="InterPro" id="IPR023352">
    <property type="entry name" value="MAPEG-like_dom_sf"/>
</dbReference>
<evidence type="ECO:0000256" key="3">
    <source>
        <dbReference type="ARBA" id="ARBA00022989"/>
    </source>
</evidence>
<evidence type="ECO:0000313" key="7">
    <source>
        <dbReference type="Proteomes" id="UP001595462"/>
    </source>
</evidence>
<comment type="caution">
    <text evidence="6">The sequence shown here is derived from an EMBL/GenBank/DDBJ whole genome shotgun (WGS) entry which is preliminary data.</text>
</comment>
<organism evidence="6 7">
    <name type="scientific">Salinisphaera aquimarina</name>
    <dbReference type="NCBI Taxonomy" id="2094031"/>
    <lineage>
        <taxon>Bacteria</taxon>
        <taxon>Pseudomonadati</taxon>
        <taxon>Pseudomonadota</taxon>
        <taxon>Gammaproteobacteria</taxon>
        <taxon>Salinisphaerales</taxon>
        <taxon>Salinisphaeraceae</taxon>
        <taxon>Salinisphaera</taxon>
    </lineage>
</organism>
<feature type="transmembrane region" description="Helical" evidence="5">
    <location>
        <begin position="12"/>
        <end position="31"/>
    </location>
</feature>
<protein>
    <submittedName>
        <fullName evidence="6">MAPEG family protein</fullName>
    </submittedName>
</protein>
<dbReference type="InterPro" id="IPR001129">
    <property type="entry name" value="Membr-assoc_MAPEG"/>
</dbReference>
<keyword evidence="4 5" id="KW-0472">Membrane</keyword>
<dbReference type="Pfam" id="PF01124">
    <property type="entry name" value="MAPEG"/>
    <property type="match status" value="1"/>
</dbReference>